<feature type="compositionally biased region" description="Basic and acidic residues" evidence="1">
    <location>
        <begin position="108"/>
        <end position="130"/>
    </location>
</feature>
<evidence type="ECO:0000313" key="2">
    <source>
        <dbReference type="EMBL" id="CZS89223.1"/>
    </source>
</evidence>
<dbReference type="EMBL" id="FJUW01000002">
    <property type="protein sequence ID" value="CZS89223.1"/>
    <property type="molecule type" value="Genomic_DNA"/>
</dbReference>
<dbReference type="AlphaFoldDB" id="A0A1E1JTT3"/>
<feature type="compositionally biased region" description="Low complexity" evidence="1">
    <location>
        <begin position="1"/>
        <end position="13"/>
    </location>
</feature>
<protein>
    <submittedName>
        <fullName evidence="2">Uncharacterized protein</fullName>
    </submittedName>
</protein>
<feature type="region of interest" description="Disordered" evidence="1">
    <location>
        <begin position="1"/>
        <end position="151"/>
    </location>
</feature>
<accession>A0A1E1JTT3</accession>
<comment type="caution">
    <text evidence="2">The sequence shown here is derived from an EMBL/GenBank/DDBJ whole genome shotgun (WGS) entry which is preliminary data.</text>
</comment>
<name>A0A1E1JTT3_9HELO</name>
<proteinExistence type="predicted"/>
<feature type="compositionally biased region" description="Gly residues" evidence="1">
    <location>
        <begin position="131"/>
        <end position="141"/>
    </location>
</feature>
<sequence length="151" mass="15704">MSASQNQSSLNSAPAVGAGTKFNPSTGSSSDSATPAMSVGSATAFGHGDHPKDNADDSNAVKSGSKVGPQQEDLDGEQMRAPGEGEVFRKQLDKKQEGWGEEGSYTDGLERMKEEQKEKREEIKEQRREGGSGAVDGGAGGRVSNEGLSSV</sequence>
<feature type="compositionally biased region" description="Polar residues" evidence="1">
    <location>
        <begin position="22"/>
        <end position="35"/>
    </location>
</feature>
<dbReference type="STRING" id="914237.A0A1E1JTT3"/>
<evidence type="ECO:0000256" key="1">
    <source>
        <dbReference type="SAM" id="MobiDB-lite"/>
    </source>
</evidence>
<gene>
    <name evidence="2" type="ORF">RCO7_04738</name>
</gene>
<dbReference type="InParanoid" id="A0A1E1JTT3"/>
<reference evidence="3" key="1">
    <citation type="submission" date="2016-03" db="EMBL/GenBank/DDBJ databases">
        <authorList>
            <person name="Ploux O."/>
        </authorList>
    </citation>
    <scope>NUCLEOTIDE SEQUENCE [LARGE SCALE GENOMIC DNA]</scope>
    <source>
        <strain evidence="3">UK7</strain>
    </source>
</reference>
<feature type="compositionally biased region" description="Basic and acidic residues" evidence="1">
    <location>
        <begin position="86"/>
        <end position="98"/>
    </location>
</feature>
<dbReference type="Proteomes" id="UP000178129">
    <property type="component" value="Unassembled WGS sequence"/>
</dbReference>
<evidence type="ECO:0000313" key="3">
    <source>
        <dbReference type="Proteomes" id="UP000178129"/>
    </source>
</evidence>
<keyword evidence="3" id="KW-1185">Reference proteome</keyword>
<organism evidence="2 3">
    <name type="scientific">Rhynchosporium graminicola</name>
    <dbReference type="NCBI Taxonomy" id="2792576"/>
    <lineage>
        <taxon>Eukaryota</taxon>
        <taxon>Fungi</taxon>
        <taxon>Dikarya</taxon>
        <taxon>Ascomycota</taxon>
        <taxon>Pezizomycotina</taxon>
        <taxon>Leotiomycetes</taxon>
        <taxon>Helotiales</taxon>
        <taxon>Ploettnerulaceae</taxon>
        <taxon>Rhynchosporium</taxon>
    </lineage>
</organism>